<dbReference type="InterPro" id="IPR050682">
    <property type="entry name" value="ModA/WtpA"/>
</dbReference>
<feature type="binding site" evidence="4">
    <location>
        <position position="83"/>
    </location>
    <ligand>
        <name>molybdate</name>
        <dbReference type="ChEBI" id="CHEBI:36264"/>
    </ligand>
</feature>
<gene>
    <name evidence="6" type="primary">modA</name>
    <name evidence="6" type="ORF">EFK50_12730</name>
</gene>
<dbReference type="EMBL" id="RJSE01000007">
    <property type="protein sequence ID" value="RNL62621.1"/>
    <property type="molecule type" value="Genomic_DNA"/>
</dbReference>
<dbReference type="PIRSF" id="PIRSF004846">
    <property type="entry name" value="ModA"/>
    <property type="match status" value="1"/>
</dbReference>
<feature type="binding site" evidence="4">
    <location>
        <position position="186"/>
    </location>
    <ligand>
        <name>molybdate</name>
        <dbReference type="ChEBI" id="CHEBI:36264"/>
    </ligand>
</feature>
<dbReference type="GO" id="GO:0015689">
    <property type="term" value="P:molybdate ion transport"/>
    <property type="evidence" value="ECO:0007669"/>
    <property type="project" value="InterPro"/>
</dbReference>
<dbReference type="GO" id="GO:0030973">
    <property type="term" value="F:molybdate ion binding"/>
    <property type="evidence" value="ECO:0007669"/>
    <property type="project" value="TreeGrafter"/>
</dbReference>
<protein>
    <submittedName>
        <fullName evidence="6">Molybdate ABC transporter substrate-binding protein</fullName>
    </submittedName>
</protein>
<organism evidence="6 7">
    <name type="scientific">Nocardioides marmoriginsengisoli</name>
    <dbReference type="NCBI Taxonomy" id="661483"/>
    <lineage>
        <taxon>Bacteria</taxon>
        <taxon>Bacillati</taxon>
        <taxon>Actinomycetota</taxon>
        <taxon>Actinomycetes</taxon>
        <taxon>Propionibacteriales</taxon>
        <taxon>Nocardioidaceae</taxon>
        <taxon>Nocardioides</taxon>
    </lineage>
</organism>
<comment type="similarity">
    <text evidence="1">Belongs to the bacterial solute-binding protein ModA family.</text>
</comment>
<dbReference type="AlphaFoldDB" id="A0A3N0CH75"/>
<feature type="signal peptide" evidence="5">
    <location>
        <begin position="1"/>
        <end position="33"/>
    </location>
</feature>
<keyword evidence="4" id="KW-0500">Molybdenum</keyword>
<feature type="binding site" evidence="4">
    <location>
        <position position="204"/>
    </location>
    <ligand>
        <name>molybdate</name>
        <dbReference type="ChEBI" id="CHEBI:36264"/>
    </ligand>
</feature>
<dbReference type="Gene3D" id="3.40.190.10">
    <property type="entry name" value="Periplasmic binding protein-like II"/>
    <property type="match status" value="2"/>
</dbReference>
<dbReference type="PROSITE" id="PS51257">
    <property type="entry name" value="PROKAR_LIPOPROTEIN"/>
    <property type="match status" value="1"/>
</dbReference>
<dbReference type="PANTHER" id="PTHR30632:SF0">
    <property type="entry name" value="SULFATE-BINDING PROTEIN"/>
    <property type="match status" value="1"/>
</dbReference>
<dbReference type="GO" id="GO:0046872">
    <property type="term" value="F:metal ion binding"/>
    <property type="evidence" value="ECO:0007669"/>
    <property type="project" value="UniProtKB-KW"/>
</dbReference>
<dbReference type="SUPFAM" id="SSF53850">
    <property type="entry name" value="Periplasmic binding protein-like II"/>
    <property type="match status" value="1"/>
</dbReference>
<feature type="binding site" evidence="4">
    <location>
        <position position="55"/>
    </location>
    <ligand>
        <name>molybdate</name>
        <dbReference type="ChEBI" id="CHEBI:36264"/>
    </ligand>
</feature>
<reference evidence="6 7" key="1">
    <citation type="submission" date="2018-11" db="EMBL/GenBank/DDBJ databases">
        <authorList>
            <person name="Li F."/>
        </authorList>
    </citation>
    <scope>NUCLEOTIDE SEQUENCE [LARGE SCALE GENOMIC DNA]</scope>
    <source>
        <strain evidence="6 7">Gsoil 097</strain>
    </source>
</reference>
<comment type="caution">
    <text evidence="6">The sequence shown here is derived from an EMBL/GenBank/DDBJ whole genome shotgun (WGS) entry which is preliminary data.</text>
</comment>
<dbReference type="PANTHER" id="PTHR30632">
    <property type="entry name" value="MOLYBDATE-BINDING PERIPLASMIC PROTEIN"/>
    <property type="match status" value="1"/>
</dbReference>
<evidence type="ECO:0000256" key="2">
    <source>
        <dbReference type="ARBA" id="ARBA00022723"/>
    </source>
</evidence>
<proteinExistence type="inferred from homology"/>
<dbReference type="InterPro" id="IPR005950">
    <property type="entry name" value="ModA"/>
</dbReference>
<dbReference type="NCBIfam" id="TIGR01256">
    <property type="entry name" value="modA"/>
    <property type="match status" value="1"/>
</dbReference>
<sequence length="268" mass="27317">MRTTWWNGSVTTSRRAPFLAAVLAALVATTSLAACGSDDSGSTKEKTLTVFAAASLTGTFTELGKKFEADHPGVKVTFNFAGSSDLVSQITEGAPADVFASADTKNMDKLAAADLDGQEPENFASNTLEIVTPPGNPEKIATFADLARKGVDLVICAPEVPCGSAARTVASSAGVTLKPVSEEQSVKDVLAKVAAGEAEAGLVYVTDVKAAGDTVDGIVFPESSSAVNLYPITTVKDSKNADLAAAFVQLVLGSVGQGVLSAAGFARP</sequence>
<evidence type="ECO:0000313" key="7">
    <source>
        <dbReference type="Proteomes" id="UP000267128"/>
    </source>
</evidence>
<evidence type="ECO:0000256" key="4">
    <source>
        <dbReference type="PIRSR" id="PIRSR004846-1"/>
    </source>
</evidence>
<dbReference type="Pfam" id="PF13531">
    <property type="entry name" value="SBP_bac_11"/>
    <property type="match status" value="1"/>
</dbReference>
<keyword evidence="7" id="KW-1185">Reference proteome</keyword>
<evidence type="ECO:0000313" key="6">
    <source>
        <dbReference type="EMBL" id="RNL62621.1"/>
    </source>
</evidence>
<name>A0A3N0CH75_9ACTN</name>
<evidence type="ECO:0000256" key="3">
    <source>
        <dbReference type="ARBA" id="ARBA00022729"/>
    </source>
</evidence>
<evidence type="ECO:0000256" key="5">
    <source>
        <dbReference type="SAM" id="SignalP"/>
    </source>
</evidence>
<keyword evidence="2 4" id="KW-0479">Metal-binding</keyword>
<feature type="chain" id="PRO_5017940916" evidence="5">
    <location>
        <begin position="34"/>
        <end position="268"/>
    </location>
</feature>
<evidence type="ECO:0000256" key="1">
    <source>
        <dbReference type="ARBA" id="ARBA00009175"/>
    </source>
</evidence>
<dbReference type="Proteomes" id="UP000267128">
    <property type="component" value="Unassembled WGS sequence"/>
</dbReference>
<dbReference type="OrthoDB" id="9785015at2"/>
<dbReference type="CDD" id="cd13538">
    <property type="entry name" value="PBP2_ModA_like_1"/>
    <property type="match status" value="1"/>
</dbReference>
<accession>A0A3N0CH75</accession>
<keyword evidence="3 5" id="KW-0732">Signal</keyword>